<dbReference type="STRING" id="76731.RD2015_2284"/>
<dbReference type="EMBL" id="CP013729">
    <property type="protein sequence ID" value="ALV06755.1"/>
    <property type="molecule type" value="Genomic_DNA"/>
</dbReference>
<dbReference type="SUPFAM" id="SSF55874">
    <property type="entry name" value="ATPase domain of HSP90 chaperone/DNA topoisomerase II/histidine kinase"/>
    <property type="match status" value="1"/>
</dbReference>
<dbReference type="Gene3D" id="2.60.40.10">
    <property type="entry name" value="Immunoglobulins"/>
    <property type="match status" value="1"/>
</dbReference>
<feature type="domain" description="Histidine kinase/HSP90-like ATPase" evidence="4">
    <location>
        <begin position="896"/>
        <end position="994"/>
    </location>
</feature>
<gene>
    <name evidence="5" type="ORF">RD2015_2284</name>
</gene>
<dbReference type="Pfam" id="PF02518">
    <property type="entry name" value="HATPase_c"/>
    <property type="match status" value="1"/>
</dbReference>
<dbReference type="InterPro" id="IPR011123">
    <property type="entry name" value="Y_Y_Y"/>
</dbReference>
<dbReference type="AlphaFoldDB" id="A0A0U3MUT9"/>
<reference evidence="5 6" key="1">
    <citation type="submission" date="2015-12" db="EMBL/GenBank/DDBJ databases">
        <title>Complete genome of Roseateles depolymerans KCTC 42856.</title>
        <authorList>
            <person name="Kim K.M."/>
        </authorList>
    </citation>
    <scope>NUCLEOTIDE SEQUENCE [LARGE SCALE GENOMIC DNA]</scope>
    <source>
        <strain evidence="5 6">KCTC 42856</strain>
    </source>
</reference>
<dbReference type="InterPro" id="IPR011712">
    <property type="entry name" value="Sig_transdc_His_kin_sub3_dim/P"/>
</dbReference>
<name>A0A0U3MUT9_9BURK</name>
<accession>A0A0U3MUT9</accession>
<dbReference type="Pfam" id="PF07495">
    <property type="entry name" value="Y_Y_Y"/>
    <property type="match status" value="1"/>
</dbReference>
<dbReference type="SUPFAM" id="SSF63829">
    <property type="entry name" value="Calcium-dependent phosphotriesterase"/>
    <property type="match status" value="1"/>
</dbReference>
<dbReference type="KEGG" id="rdp:RD2015_2284"/>
<dbReference type="InterPro" id="IPR003594">
    <property type="entry name" value="HATPase_dom"/>
</dbReference>
<protein>
    <recommendedName>
        <fullName evidence="4">Histidine kinase/HSP90-like ATPase domain-containing protein</fullName>
    </recommendedName>
</protein>
<dbReference type="Gene3D" id="2.130.10.10">
    <property type="entry name" value="YVTN repeat-like/Quinoprotein amine dehydrogenase"/>
    <property type="match status" value="3"/>
</dbReference>
<dbReference type="GO" id="GO:0016020">
    <property type="term" value="C:membrane"/>
    <property type="evidence" value="ECO:0007669"/>
    <property type="project" value="InterPro"/>
</dbReference>
<dbReference type="Gene3D" id="3.30.565.10">
    <property type="entry name" value="Histidine kinase-like ATPase, C-terminal domain"/>
    <property type="match status" value="1"/>
</dbReference>
<dbReference type="PANTHER" id="PTHR24421:SF62">
    <property type="entry name" value="SENSORY TRANSDUCTION HISTIDINE KINASE"/>
    <property type="match status" value="1"/>
</dbReference>
<evidence type="ECO:0000256" key="2">
    <source>
        <dbReference type="ARBA" id="ARBA00022777"/>
    </source>
</evidence>
<dbReference type="InterPro" id="IPR036890">
    <property type="entry name" value="HATPase_C_sf"/>
</dbReference>
<dbReference type="CDD" id="cd16917">
    <property type="entry name" value="HATPase_UhpB-NarQ-NarX-like"/>
    <property type="match status" value="1"/>
</dbReference>
<dbReference type="Proteomes" id="UP000060699">
    <property type="component" value="Chromosome"/>
</dbReference>
<keyword evidence="3" id="KW-0902">Two-component regulatory system</keyword>
<keyword evidence="2" id="KW-0418">Kinase</keyword>
<dbReference type="InterPro" id="IPR050482">
    <property type="entry name" value="Sensor_HK_TwoCompSys"/>
</dbReference>
<dbReference type="GO" id="GO:0046983">
    <property type="term" value="F:protein dimerization activity"/>
    <property type="evidence" value="ECO:0007669"/>
    <property type="project" value="InterPro"/>
</dbReference>
<dbReference type="InterPro" id="IPR015943">
    <property type="entry name" value="WD40/YVTN_repeat-like_dom_sf"/>
</dbReference>
<evidence type="ECO:0000313" key="5">
    <source>
        <dbReference type="EMBL" id="ALV06755.1"/>
    </source>
</evidence>
<evidence type="ECO:0000313" key="6">
    <source>
        <dbReference type="Proteomes" id="UP000060699"/>
    </source>
</evidence>
<evidence type="ECO:0000256" key="1">
    <source>
        <dbReference type="ARBA" id="ARBA00022679"/>
    </source>
</evidence>
<sequence length="999" mass="109142" precursor="true">MRRRRIFFAWVAALIFALVSPATWAQGQRHLEHFAWTDVRGAPGDVAGIAQTADGLLWLATDRGLVRFDGEHFQLVNLAPPDATEPQNLADVFVMPDQSLMVSYRSYGVVRYWPSTHRVVRQGPASGLPVARAAGFAVVQGTLVVVTTAGVYWQDGEQWRKWALGPALGDGYVDMIFPDVDGTLLLRTEHLQWLRAPRPGAPAVPAAELAEVANLYQLPDGRWVRWMKNGDLVQPGLPAAPGTSGKPGTPGPPQVRHLGLEAPYGFMLDAHGDLWVFFTEHGSLLVPQVFDARRPLQRIRPADITGVSGPVMLSYFLDRQGTVWMGTSTGLDRFGMAPVNPVKLPGRVGGTIGPDARGGVWVTRQGIAPLYIRPDLTQHQTLGDDEVKSHGGTAVYTARSGSVFIGGYERVWQLVGEHSVPLQPMPEAAQGRLVQSLADDPDGRLWMSLMDGGLWTWRQGRWQSVTDGTLAGRCTILAATPQGIAAGFEDGRLVLIDHGHSRRVPLPSGLGRILALHAKGDQLWVGGDQGVLLVRPGSVVPLVLQGASPGRVTGIVESTSGDLWINEANGLIRIAASVLATWRASPQTPVPAERYGPTDGVHGALHPNRTFPSLVEEPSGRLWINRGGIIAWFDPQALPTTRTALRPLILEAAVDDTPVFPPNRIVASTPEQQIRLVFAATDLRDAVTTQFRVMLEGLDSDWTLLGNNRRFAFGGLAPGHYRLKVQAATPRQPWDDAQMAVVEVQVLPALYQTWWFRATVILLVMVTVTLMIRIRIRWLLRRSEQLLELKLRERERIARDLHDSLLQSIVGLVLQIQRHLRGLDATHPVRQKVEAALEQAEGVVEETREQLVNVRGEGVARDLAISLQKSLAGLLAAEGWVLRLSEQGRQRSVHPIVVEELMAIVLEAARNAISHSGGQALVLEVSYGRRDLQVRVEDNGRGMAKSLATGAQAPPLHFGLRGMKERAEVIGARIDWLQGSAGGTCVRVTVPAGLAYVSR</sequence>
<dbReference type="PANTHER" id="PTHR24421">
    <property type="entry name" value="NITRATE/NITRITE SENSOR PROTEIN NARX-RELATED"/>
    <property type="match status" value="1"/>
</dbReference>
<dbReference type="OrthoDB" id="5384984at2"/>
<evidence type="ECO:0000256" key="3">
    <source>
        <dbReference type="ARBA" id="ARBA00023012"/>
    </source>
</evidence>
<evidence type="ECO:0000259" key="4">
    <source>
        <dbReference type="SMART" id="SM00387"/>
    </source>
</evidence>
<dbReference type="RefSeq" id="WP_058934986.1">
    <property type="nucleotide sequence ID" value="NZ_CP013729.1"/>
</dbReference>
<proteinExistence type="predicted"/>
<dbReference type="Gene3D" id="1.20.5.1930">
    <property type="match status" value="1"/>
</dbReference>
<organism evidence="5 6">
    <name type="scientific">Roseateles depolymerans</name>
    <dbReference type="NCBI Taxonomy" id="76731"/>
    <lineage>
        <taxon>Bacteria</taxon>
        <taxon>Pseudomonadati</taxon>
        <taxon>Pseudomonadota</taxon>
        <taxon>Betaproteobacteria</taxon>
        <taxon>Burkholderiales</taxon>
        <taxon>Sphaerotilaceae</taxon>
        <taxon>Roseateles</taxon>
    </lineage>
</organism>
<dbReference type="Pfam" id="PF07730">
    <property type="entry name" value="HisKA_3"/>
    <property type="match status" value="1"/>
</dbReference>
<keyword evidence="1" id="KW-0808">Transferase</keyword>
<dbReference type="InterPro" id="IPR013783">
    <property type="entry name" value="Ig-like_fold"/>
</dbReference>
<dbReference type="SMART" id="SM00387">
    <property type="entry name" value="HATPase_c"/>
    <property type="match status" value="1"/>
</dbReference>
<keyword evidence="6" id="KW-1185">Reference proteome</keyword>
<dbReference type="GO" id="GO:0000155">
    <property type="term" value="F:phosphorelay sensor kinase activity"/>
    <property type="evidence" value="ECO:0007669"/>
    <property type="project" value="InterPro"/>
</dbReference>
<dbReference type="SUPFAM" id="SSF69322">
    <property type="entry name" value="Tricorn protease domain 2"/>
    <property type="match status" value="1"/>
</dbReference>